<feature type="region of interest" description="Disordered" evidence="1">
    <location>
        <begin position="108"/>
        <end position="131"/>
    </location>
</feature>
<dbReference type="OrthoDB" id="2506317at2759"/>
<dbReference type="AlphaFoldDB" id="G7DVC4"/>
<dbReference type="eggNOG" id="ENOG502S90P">
    <property type="taxonomic scope" value="Eukaryota"/>
</dbReference>
<feature type="compositionally biased region" description="Basic and acidic residues" evidence="1">
    <location>
        <begin position="219"/>
        <end position="229"/>
    </location>
</feature>
<keyword evidence="3" id="KW-1185">Reference proteome</keyword>
<reference evidence="2 3" key="1">
    <citation type="journal article" date="2011" name="J. Gen. Appl. Microbiol.">
        <title>Draft genome sequencing of the enigmatic basidiomycete Mixia osmundae.</title>
        <authorList>
            <person name="Nishida H."/>
            <person name="Nagatsuka Y."/>
            <person name="Sugiyama J."/>
        </authorList>
    </citation>
    <scope>NUCLEOTIDE SEQUENCE [LARGE SCALE GENOMIC DNA]</scope>
    <source>
        <strain evidence="3">CBS 9802 / IAM 14324 / JCM 22182 / KY 12970</strain>
    </source>
</reference>
<feature type="region of interest" description="Disordered" evidence="1">
    <location>
        <begin position="217"/>
        <end position="237"/>
    </location>
</feature>
<organism evidence="2 3">
    <name type="scientific">Mixia osmundae (strain CBS 9802 / IAM 14324 / JCM 22182 / KY 12970)</name>
    <dbReference type="NCBI Taxonomy" id="764103"/>
    <lineage>
        <taxon>Eukaryota</taxon>
        <taxon>Fungi</taxon>
        <taxon>Dikarya</taxon>
        <taxon>Basidiomycota</taxon>
        <taxon>Pucciniomycotina</taxon>
        <taxon>Mixiomycetes</taxon>
        <taxon>Mixiales</taxon>
        <taxon>Mixiaceae</taxon>
        <taxon>Mixia</taxon>
    </lineage>
</organism>
<evidence type="ECO:0000313" key="2">
    <source>
        <dbReference type="EMBL" id="GAA94534.1"/>
    </source>
</evidence>
<evidence type="ECO:0000313" key="3">
    <source>
        <dbReference type="Proteomes" id="UP000009131"/>
    </source>
</evidence>
<dbReference type="Proteomes" id="UP000009131">
    <property type="component" value="Unassembled WGS sequence"/>
</dbReference>
<gene>
    <name evidence="2" type="primary">Mo01186</name>
    <name evidence="2" type="ORF">E5Q_01186</name>
</gene>
<comment type="caution">
    <text evidence="2">The sequence shown here is derived from an EMBL/GenBank/DDBJ whole genome shotgun (WGS) entry which is preliminary data.</text>
</comment>
<dbReference type="RefSeq" id="XP_014570685.1">
    <property type="nucleotide sequence ID" value="XM_014715199.1"/>
</dbReference>
<proteinExistence type="predicted"/>
<dbReference type="OMA" id="HTCAYSY"/>
<dbReference type="EMBL" id="BABT02000037">
    <property type="protein sequence ID" value="GAA94534.1"/>
    <property type="molecule type" value="Genomic_DNA"/>
</dbReference>
<reference evidence="2 3" key="2">
    <citation type="journal article" date="2012" name="Open Biol.">
        <title>Characteristics of nucleosomes and linker DNA regions on the genome of the basidiomycete Mixia osmundae revealed by mono- and dinucleosome mapping.</title>
        <authorList>
            <person name="Nishida H."/>
            <person name="Kondo S."/>
            <person name="Matsumoto T."/>
            <person name="Suzuki Y."/>
            <person name="Yoshikawa H."/>
            <person name="Taylor T.D."/>
            <person name="Sugiyama J."/>
        </authorList>
    </citation>
    <scope>NUCLEOTIDE SEQUENCE [LARGE SCALE GENOMIC DNA]</scope>
    <source>
        <strain evidence="3">CBS 9802 / IAM 14324 / JCM 22182 / KY 12970</strain>
    </source>
</reference>
<dbReference type="HOGENOM" id="CLU_1170889_0_0_1"/>
<protein>
    <submittedName>
        <fullName evidence="2">Uncharacterized protein</fullName>
    </submittedName>
</protein>
<sequence length="237" mass="25566">MSYSSNAYSHPSASLIENVPLIKNPSLWLPRPIELPQDIHPLPEDVSAYFVYPWTLETHVLSPPEPHPSHAILRSELASTHQKRLRVLQAREDEKVRRRREALQKMAPGYSETAGTGSVLQPKRMSSHSQPPAASITTVETVAAKPDEPVTAADLLANLSFDTPAPAASTASDSTADNRSFTLAESYQYSSPRQELGAAIGQSLAFASIALTGTLAFSPRKEDLGRREAPAGGAGCE</sequence>
<evidence type="ECO:0000256" key="1">
    <source>
        <dbReference type="SAM" id="MobiDB-lite"/>
    </source>
</evidence>
<dbReference type="InParanoid" id="G7DVC4"/>
<accession>G7DVC4</accession>
<name>G7DVC4_MIXOS</name>